<dbReference type="AlphaFoldDB" id="A0A0D1YU73"/>
<keyword evidence="3 7" id="KW-0812">Transmembrane</keyword>
<feature type="transmembrane region" description="Helical" evidence="7">
    <location>
        <begin position="577"/>
        <end position="596"/>
    </location>
</feature>
<dbReference type="SUPFAM" id="SSF103473">
    <property type="entry name" value="MFS general substrate transporter"/>
    <property type="match status" value="1"/>
</dbReference>
<dbReference type="RefSeq" id="XP_016214101.1">
    <property type="nucleotide sequence ID" value="XM_016357899.1"/>
</dbReference>
<evidence type="ECO:0000256" key="5">
    <source>
        <dbReference type="ARBA" id="ARBA00023136"/>
    </source>
</evidence>
<proteinExistence type="predicted"/>
<dbReference type="InterPro" id="IPR011701">
    <property type="entry name" value="MFS"/>
</dbReference>
<keyword evidence="9" id="KW-1185">Reference proteome</keyword>
<feature type="transmembrane region" description="Helical" evidence="7">
    <location>
        <begin position="196"/>
        <end position="217"/>
    </location>
</feature>
<feature type="transmembrane region" description="Helical" evidence="7">
    <location>
        <begin position="229"/>
        <end position="252"/>
    </location>
</feature>
<keyword evidence="4 7" id="KW-1133">Transmembrane helix</keyword>
<keyword evidence="2" id="KW-0813">Transport</keyword>
<feature type="transmembrane region" description="Helical" evidence="7">
    <location>
        <begin position="476"/>
        <end position="495"/>
    </location>
</feature>
<dbReference type="VEuPathDB" id="FungiDB:PV09_04538"/>
<feature type="transmembrane region" description="Helical" evidence="7">
    <location>
        <begin position="443"/>
        <end position="464"/>
    </location>
</feature>
<protein>
    <recommendedName>
        <fullName evidence="10">Major facilitator superfamily (MFS) profile domain-containing protein</fullName>
    </recommendedName>
</protein>
<feature type="transmembrane region" description="Helical" evidence="7">
    <location>
        <begin position="171"/>
        <end position="190"/>
    </location>
</feature>
<feature type="transmembrane region" description="Helical" evidence="7">
    <location>
        <begin position="380"/>
        <end position="409"/>
    </location>
</feature>
<keyword evidence="5 7" id="KW-0472">Membrane</keyword>
<evidence type="ECO:0000313" key="9">
    <source>
        <dbReference type="Proteomes" id="UP000053259"/>
    </source>
</evidence>
<name>A0A0D1YU73_9PEZI</name>
<evidence type="ECO:0000256" key="4">
    <source>
        <dbReference type="ARBA" id="ARBA00022989"/>
    </source>
</evidence>
<dbReference type="InterPro" id="IPR036259">
    <property type="entry name" value="MFS_trans_sf"/>
</dbReference>
<evidence type="ECO:0000256" key="6">
    <source>
        <dbReference type="SAM" id="MobiDB-lite"/>
    </source>
</evidence>
<dbReference type="GO" id="GO:0022857">
    <property type="term" value="F:transmembrane transporter activity"/>
    <property type="evidence" value="ECO:0007669"/>
    <property type="project" value="InterPro"/>
</dbReference>
<feature type="compositionally biased region" description="Basic and acidic residues" evidence="6">
    <location>
        <begin position="29"/>
        <end position="46"/>
    </location>
</feature>
<dbReference type="InterPro" id="IPR001958">
    <property type="entry name" value="Tet-R_TetA/multi-R_MdtG-like"/>
</dbReference>
<dbReference type="GO" id="GO:0016020">
    <property type="term" value="C:membrane"/>
    <property type="evidence" value="ECO:0007669"/>
    <property type="project" value="UniProtKB-SubCell"/>
</dbReference>
<dbReference type="HOGENOM" id="CLU_001265_54_5_1"/>
<reference evidence="8 9" key="1">
    <citation type="submission" date="2015-01" db="EMBL/GenBank/DDBJ databases">
        <title>The Genome Sequence of Ochroconis gallopava CBS43764.</title>
        <authorList>
            <consortium name="The Broad Institute Genomics Platform"/>
            <person name="Cuomo C."/>
            <person name="de Hoog S."/>
            <person name="Gorbushina A."/>
            <person name="Stielow B."/>
            <person name="Teixiera M."/>
            <person name="Abouelleil A."/>
            <person name="Chapman S.B."/>
            <person name="Priest M."/>
            <person name="Young S.K."/>
            <person name="Wortman J."/>
            <person name="Nusbaum C."/>
            <person name="Birren B."/>
        </authorList>
    </citation>
    <scope>NUCLEOTIDE SEQUENCE [LARGE SCALE GENOMIC DNA]</scope>
    <source>
        <strain evidence="8 9">CBS 43764</strain>
    </source>
</reference>
<dbReference type="PANTHER" id="PTHR23504:SF6">
    <property type="entry name" value="MULTIDRUG TRANSPORTER, PUTATIVE (AFU_ORTHOLOGUE AFUA_4G08740)-RELATED"/>
    <property type="match status" value="1"/>
</dbReference>
<dbReference type="EMBL" id="KN847541">
    <property type="protein sequence ID" value="KIW04232.1"/>
    <property type="molecule type" value="Genomic_DNA"/>
</dbReference>
<feature type="transmembrane region" description="Helical" evidence="7">
    <location>
        <begin position="283"/>
        <end position="305"/>
    </location>
</feature>
<feature type="transmembrane region" description="Helical" evidence="7">
    <location>
        <begin position="507"/>
        <end position="526"/>
    </location>
</feature>
<evidence type="ECO:0000256" key="1">
    <source>
        <dbReference type="ARBA" id="ARBA00004141"/>
    </source>
</evidence>
<accession>A0A0D1YU73</accession>
<organism evidence="8 9">
    <name type="scientific">Verruconis gallopava</name>
    <dbReference type="NCBI Taxonomy" id="253628"/>
    <lineage>
        <taxon>Eukaryota</taxon>
        <taxon>Fungi</taxon>
        <taxon>Dikarya</taxon>
        <taxon>Ascomycota</taxon>
        <taxon>Pezizomycotina</taxon>
        <taxon>Dothideomycetes</taxon>
        <taxon>Pleosporomycetidae</taxon>
        <taxon>Venturiales</taxon>
        <taxon>Sympoventuriaceae</taxon>
        <taxon>Verruconis</taxon>
    </lineage>
</organism>
<dbReference type="Gene3D" id="1.20.1250.20">
    <property type="entry name" value="MFS general substrate transporter like domains"/>
    <property type="match status" value="1"/>
</dbReference>
<feature type="transmembrane region" description="Helical" evidence="7">
    <location>
        <begin position="140"/>
        <end position="159"/>
    </location>
</feature>
<sequence length="617" mass="67914">MHGQNAHPEAASHKSADSVGSLISTTSTLRDDGESPRWTESSKETSLDQINEQDPLLMQDSSTVLPPAPVNEEEQRPTQDKHVKPKTAKWKDLPKKDQLALLTIARLAEPLTQTSLQSYMFYQLKSFDPSQPDDMISTQAGILGAAFTAAQFITAIPWGRASDSDMFGRKVVIIIGLLGTMVSALGFGFSRSFASAVLFRVIGGALNGNVGVMRTMISEIIKEKKYQSRAFMLLPMTFNIGVIIGPILGGILSDPVTQYPKLFGKDSIFGGKSGVWWMEKWPYALPNLVSALFLFSSALMLWLGLDETHEVVRHRLDRGRQLGRFLARLILRRRHDTTMYTSVPLTDGTETPDEDVELQSHVEVEQEQLKKRRILPLRRIWTKNVIVTLCAHGSLAFHVGTFNALWFIFLSTPRYDPKHPQPPALKHQSFPIHFNGGLALSPAHIGLALSILGSIGICLQLFIYPSWSGRLGVVRSYRYSLLLFPICYTLAPYLALLPSTSQPPHEATGIVLWVGIITVLTIQVMARTFALPGTTILVNNSCPHPSVLSTYHGIAQSISSAVRTVGPASMSWLYGRGLVWGVVGTGFWGLACAAIINNCVGAFVRDSDGHEIKLEGE</sequence>
<feature type="compositionally biased region" description="Basic and acidic residues" evidence="6">
    <location>
        <begin position="73"/>
        <end position="82"/>
    </location>
</feature>
<dbReference type="Proteomes" id="UP000053259">
    <property type="component" value="Unassembled WGS sequence"/>
</dbReference>
<gene>
    <name evidence="8" type="ORF">PV09_04538</name>
</gene>
<dbReference type="OrthoDB" id="10262656at2759"/>
<dbReference type="PANTHER" id="PTHR23504">
    <property type="entry name" value="MAJOR FACILITATOR SUPERFAMILY DOMAIN-CONTAINING PROTEIN 10"/>
    <property type="match status" value="1"/>
</dbReference>
<evidence type="ECO:0000313" key="8">
    <source>
        <dbReference type="EMBL" id="KIW04232.1"/>
    </source>
</evidence>
<dbReference type="PRINTS" id="PR01035">
    <property type="entry name" value="TCRTETA"/>
</dbReference>
<evidence type="ECO:0000256" key="3">
    <source>
        <dbReference type="ARBA" id="ARBA00022692"/>
    </source>
</evidence>
<dbReference type="Pfam" id="PF07690">
    <property type="entry name" value="MFS_1"/>
    <property type="match status" value="1"/>
</dbReference>
<dbReference type="GeneID" id="27312511"/>
<dbReference type="InParanoid" id="A0A0D1YU73"/>
<evidence type="ECO:0008006" key="10">
    <source>
        <dbReference type="Google" id="ProtNLM"/>
    </source>
</evidence>
<feature type="region of interest" description="Disordered" evidence="6">
    <location>
        <begin position="1"/>
        <end position="90"/>
    </location>
</feature>
<comment type="subcellular location">
    <subcellularLocation>
        <location evidence="1">Membrane</location>
        <topology evidence="1">Multi-pass membrane protein</topology>
    </subcellularLocation>
</comment>
<evidence type="ECO:0000256" key="7">
    <source>
        <dbReference type="SAM" id="Phobius"/>
    </source>
</evidence>
<evidence type="ECO:0000256" key="2">
    <source>
        <dbReference type="ARBA" id="ARBA00022448"/>
    </source>
</evidence>